<evidence type="ECO:0000313" key="2">
    <source>
        <dbReference type="Proteomes" id="UP000233766"/>
    </source>
</evidence>
<evidence type="ECO:0008006" key="3">
    <source>
        <dbReference type="Google" id="ProtNLM"/>
    </source>
</evidence>
<accession>A0A2N3VHH5</accession>
<dbReference type="OrthoDB" id="4558312at2"/>
<sequence length="277" mass="30882">MRPIMYGYLRLELAGDDLGEIEAAMGEFAERDGWFLAEIFREDGPRTGELWRLLHAAYDTGARNVITPHPGHLAPGRNPERSKLINQLTGRRRTQFWYLDHNEIDAVHRSQRRSRDIPGSSQQARDIVPRTLIGRFELPLFPDAVLAARMQIHDVLVREGLRSLVEQAEQLVLGVLAEITAVGEPSIFSELSAAYPQLSPPHNLVQVWLIRQRGHLEVQVSETAIRVNDPVRFGLDAPHGRYCPPTGGTLTWARLPIPVAGGALPAVQGVRARRGAT</sequence>
<comment type="caution">
    <text evidence="1">The sequence shown here is derived from an EMBL/GenBank/DDBJ whole genome shotgun (WGS) entry which is preliminary data.</text>
</comment>
<organism evidence="1 2">
    <name type="scientific">Nocardia fluminea</name>
    <dbReference type="NCBI Taxonomy" id="134984"/>
    <lineage>
        <taxon>Bacteria</taxon>
        <taxon>Bacillati</taxon>
        <taxon>Actinomycetota</taxon>
        <taxon>Actinomycetes</taxon>
        <taxon>Mycobacteriales</taxon>
        <taxon>Nocardiaceae</taxon>
        <taxon>Nocardia</taxon>
    </lineage>
</organism>
<gene>
    <name evidence="1" type="ORF">ATK86_5502</name>
</gene>
<proteinExistence type="predicted"/>
<dbReference type="Proteomes" id="UP000233766">
    <property type="component" value="Unassembled WGS sequence"/>
</dbReference>
<name>A0A2N3VHH5_9NOCA</name>
<dbReference type="RefSeq" id="WP_143876117.1">
    <property type="nucleotide sequence ID" value="NZ_PJMW01000002.1"/>
</dbReference>
<evidence type="ECO:0000313" key="1">
    <source>
        <dbReference type="EMBL" id="PKV81056.1"/>
    </source>
</evidence>
<reference evidence="1 2" key="1">
    <citation type="submission" date="2017-12" db="EMBL/GenBank/DDBJ databases">
        <title>Sequencing the genomes of 1000 Actinobacteria strains.</title>
        <authorList>
            <person name="Klenk H.-P."/>
        </authorList>
    </citation>
    <scope>NUCLEOTIDE SEQUENCE [LARGE SCALE GENOMIC DNA]</scope>
    <source>
        <strain evidence="1 2">DSM 44489</strain>
    </source>
</reference>
<protein>
    <recommendedName>
        <fullName evidence="3">Resolvase-like protein</fullName>
    </recommendedName>
</protein>
<keyword evidence="2" id="KW-1185">Reference proteome</keyword>
<dbReference type="AlphaFoldDB" id="A0A2N3VHH5"/>
<dbReference type="EMBL" id="PJMW01000002">
    <property type="protein sequence ID" value="PKV81056.1"/>
    <property type="molecule type" value="Genomic_DNA"/>
</dbReference>